<dbReference type="SUPFAM" id="SSF48452">
    <property type="entry name" value="TPR-like"/>
    <property type="match status" value="1"/>
</dbReference>
<organism evidence="3 4">
    <name type="scientific">Igneacidithiobacillus copahuensis</name>
    <dbReference type="NCBI Taxonomy" id="2724909"/>
    <lineage>
        <taxon>Bacteria</taxon>
        <taxon>Pseudomonadati</taxon>
        <taxon>Pseudomonadota</taxon>
        <taxon>Acidithiobacillia</taxon>
        <taxon>Acidithiobacillales</taxon>
        <taxon>Acidithiobacillaceae</taxon>
        <taxon>Igneacidithiobacillus</taxon>
    </lineage>
</organism>
<evidence type="ECO:0000256" key="1">
    <source>
        <dbReference type="PROSITE-ProRule" id="PRU00339"/>
    </source>
</evidence>
<evidence type="ECO:0000313" key="4">
    <source>
        <dbReference type="Proteomes" id="UP001197378"/>
    </source>
</evidence>
<name>A0AAE3CJH1_9PROT</name>
<evidence type="ECO:0000313" key="3">
    <source>
        <dbReference type="EMBL" id="MBU2787848.1"/>
    </source>
</evidence>
<feature type="repeat" description="TPR" evidence="1">
    <location>
        <begin position="228"/>
        <end position="261"/>
    </location>
</feature>
<dbReference type="Gene3D" id="1.25.40.10">
    <property type="entry name" value="Tetratricopeptide repeat domain"/>
    <property type="match status" value="2"/>
</dbReference>
<dbReference type="Proteomes" id="UP001197378">
    <property type="component" value="Unassembled WGS sequence"/>
</dbReference>
<comment type="caution">
    <text evidence="3">The sequence shown here is derived from an EMBL/GenBank/DDBJ whole genome shotgun (WGS) entry which is preliminary data.</text>
</comment>
<feature type="signal peptide" evidence="2">
    <location>
        <begin position="1"/>
        <end position="26"/>
    </location>
</feature>
<accession>A0AAE3CJH1</accession>
<dbReference type="AlphaFoldDB" id="A0AAE3CJH1"/>
<feature type="chain" id="PRO_5042121501" evidence="2">
    <location>
        <begin position="27"/>
        <end position="533"/>
    </location>
</feature>
<protein>
    <submittedName>
        <fullName evidence="3">Tetratricopeptide repeat protein</fullName>
    </submittedName>
</protein>
<dbReference type="EMBL" id="JAAXYO010000084">
    <property type="protein sequence ID" value="MBU2787848.1"/>
    <property type="molecule type" value="Genomic_DNA"/>
</dbReference>
<dbReference type="NCBIfam" id="TIGR04390">
    <property type="entry name" value="OMP_YaiO_dom"/>
    <property type="match status" value="1"/>
</dbReference>
<proteinExistence type="predicted"/>
<reference evidence="3" key="1">
    <citation type="journal article" date="2021" name="ISME J.">
        <title>Genomic evolution of the class Acidithiobacillia: deep-branching Proteobacteria living in extreme acidic conditions.</title>
        <authorList>
            <person name="Moya-Beltran A."/>
            <person name="Beard S."/>
            <person name="Rojas-Villalobos C."/>
            <person name="Issotta F."/>
            <person name="Gallardo Y."/>
            <person name="Ulloa R."/>
            <person name="Giaveno A."/>
            <person name="Degli Esposti M."/>
            <person name="Johnson D.B."/>
            <person name="Quatrini R."/>
        </authorList>
    </citation>
    <scope>NUCLEOTIDE SEQUENCE</scope>
    <source>
        <strain evidence="3">VAN18-1</strain>
    </source>
</reference>
<keyword evidence="2" id="KW-0732">Signal</keyword>
<sequence length="533" mass="59283">MVRLSPWLAATGGSILCVLSCSTACAGTAKVDGGSLTTPAAIEHLLAEHHLDQALPLAERLYRQDFGRYPSGILLARVQLAAGHYEAAVSTLRTLAVRYPGNSEVNALLANYMKIQRIEELEQLFKEHQYHRSATVGERLFREGVYPYRSGLIQARSEFYLGEVGKSITTYEILAKRYPHDADIAEQLAHVRAIAALTEAHRMVERKQFTAALTVLRPYAAGGSEVARNARALMGTIYLKMHEFGHALAVFNALHEEDPDNSSYSALQMSSLLNAYHDDEALAFYRSLPLGQQPVVLHGVGGSLAPYYTNYIMLYGGGAESTRNYPVDNHVGVAINKSFRNSNLFLSFSRWNRFNEVATNISAIYYFRLRDGYAGQIGATYSPQNNFLAHYSFLAGLSRTIDRTEIFGEVRQIQYPGLAATMLSVGARYYFTYPASLALTGYYVPQTDGYSLMLSPRWNPTDNDEIYANLAWGMAGENLGTRLGIINTPSASVEIGDTWRITQHVSIGAGIFMEYRKALYNRAGGLGYVRYWW</sequence>
<evidence type="ECO:0000256" key="2">
    <source>
        <dbReference type="SAM" id="SignalP"/>
    </source>
</evidence>
<keyword evidence="1" id="KW-0802">TPR repeat</keyword>
<dbReference type="InterPro" id="IPR019734">
    <property type="entry name" value="TPR_rpt"/>
</dbReference>
<keyword evidence="4" id="KW-1185">Reference proteome</keyword>
<gene>
    <name evidence="3" type="ORF">HFQ13_06465</name>
</gene>
<dbReference type="PROSITE" id="PS50005">
    <property type="entry name" value="TPR"/>
    <property type="match status" value="1"/>
</dbReference>
<dbReference type="InterPro" id="IPR030887">
    <property type="entry name" value="Beta-barrel_YaiO"/>
</dbReference>
<dbReference type="InterPro" id="IPR011990">
    <property type="entry name" value="TPR-like_helical_dom_sf"/>
</dbReference>
<dbReference type="Pfam" id="PF14559">
    <property type="entry name" value="TPR_19"/>
    <property type="match status" value="1"/>
</dbReference>